<dbReference type="GO" id="GO:1902201">
    <property type="term" value="P:negative regulation of bacterial-type flagellum-dependent cell motility"/>
    <property type="evidence" value="ECO:0007669"/>
    <property type="project" value="TreeGrafter"/>
</dbReference>
<dbReference type="OrthoDB" id="9812260at2"/>
<dbReference type="SUPFAM" id="SSF55073">
    <property type="entry name" value="Nucleotide cyclase"/>
    <property type="match status" value="1"/>
</dbReference>
<dbReference type="CDD" id="cd01949">
    <property type="entry name" value="GGDEF"/>
    <property type="match status" value="1"/>
</dbReference>
<dbReference type="GO" id="GO:0043709">
    <property type="term" value="P:cell adhesion involved in single-species biofilm formation"/>
    <property type="evidence" value="ECO:0007669"/>
    <property type="project" value="TreeGrafter"/>
</dbReference>
<dbReference type="Pfam" id="PF00990">
    <property type="entry name" value="GGDEF"/>
    <property type="match status" value="1"/>
</dbReference>
<dbReference type="GO" id="GO:0052621">
    <property type="term" value="F:diguanylate cyclase activity"/>
    <property type="evidence" value="ECO:0007669"/>
    <property type="project" value="UniProtKB-EC"/>
</dbReference>
<keyword evidence="3" id="KW-0812">Transmembrane</keyword>
<feature type="transmembrane region" description="Helical" evidence="3">
    <location>
        <begin position="128"/>
        <end position="145"/>
    </location>
</feature>
<keyword evidence="3" id="KW-1133">Transmembrane helix</keyword>
<dbReference type="InterPro" id="IPR050469">
    <property type="entry name" value="Diguanylate_Cyclase"/>
</dbReference>
<dbReference type="FunFam" id="3.30.70.270:FF:000001">
    <property type="entry name" value="Diguanylate cyclase domain protein"/>
    <property type="match status" value="1"/>
</dbReference>
<dbReference type="EMBL" id="QURL01000005">
    <property type="protein sequence ID" value="RFC62952.1"/>
    <property type="molecule type" value="Genomic_DNA"/>
</dbReference>
<dbReference type="PANTHER" id="PTHR45138:SF9">
    <property type="entry name" value="DIGUANYLATE CYCLASE DGCM-RELATED"/>
    <property type="match status" value="1"/>
</dbReference>
<comment type="caution">
    <text evidence="5">The sequence shown here is derived from an EMBL/GenBank/DDBJ whole genome shotgun (WGS) entry which is preliminary data.</text>
</comment>
<evidence type="ECO:0000256" key="3">
    <source>
        <dbReference type="SAM" id="Phobius"/>
    </source>
</evidence>
<name>A0A371X141_9HYPH</name>
<protein>
    <recommendedName>
        <fullName evidence="1">diguanylate cyclase</fullName>
        <ecNumber evidence="1">2.7.7.65</ecNumber>
    </recommendedName>
</protein>
<dbReference type="PANTHER" id="PTHR45138">
    <property type="entry name" value="REGULATORY COMPONENTS OF SENSORY TRANSDUCTION SYSTEM"/>
    <property type="match status" value="1"/>
</dbReference>
<evidence type="ECO:0000256" key="1">
    <source>
        <dbReference type="ARBA" id="ARBA00012528"/>
    </source>
</evidence>
<organism evidence="5 6">
    <name type="scientific">Fulvimarina endophytica</name>
    <dbReference type="NCBI Taxonomy" id="2293836"/>
    <lineage>
        <taxon>Bacteria</taxon>
        <taxon>Pseudomonadati</taxon>
        <taxon>Pseudomonadota</taxon>
        <taxon>Alphaproteobacteria</taxon>
        <taxon>Hyphomicrobiales</taxon>
        <taxon>Aurantimonadaceae</taxon>
        <taxon>Fulvimarina</taxon>
    </lineage>
</organism>
<dbReference type="InterPro" id="IPR029787">
    <property type="entry name" value="Nucleotide_cyclase"/>
</dbReference>
<evidence type="ECO:0000259" key="4">
    <source>
        <dbReference type="PROSITE" id="PS50887"/>
    </source>
</evidence>
<dbReference type="RefSeq" id="WP_116683769.1">
    <property type="nucleotide sequence ID" value="NZ_QURL01000005.1"/>
</dbReference>
<dbReference type="GO" id="GO:0005886">
    <property type="term" value="C:plasma membrane"/>
    <property type="evidence" value="ECO:0007669"/>
    <property type="project" value="TreeGrafter"/>
</dbReference>
<feature type="transmembrane region" description="Helical" evidence="3">
    <location>
        <begin position="46"/>
        <end position="66"/>
    </location>
</feature>
<keyword evidence="3" id="KW-0472">Membrane</keyword>
<dbReference type="InterPro" id="IPR000160">
    <property type="entry name" value="GGDEF_dom"/>
</dbReference>
<evidence type="ECO:0000313" key="5">
    <source>
        <dbReference type="EMBL" id="RFC62952.1"/>
    </source>
</evidence>
<dbReference type="SMART" id="SM00267">
    <property type="entry name" value="GGDEF"/>
    <property type="match status" value="1"/>
</dbReference>
<dbReference type="NCBIfam" id="TIGR00254">
    <property type="entry name" value="GGDEF"/>
    <property type="match status" value="1"/>
</dbReference>
<keyword evidence="6" id="KW-1185">Reference proteome</keyword>
<feature type="transmembrane region" description="Helical" evidence="3">
    <location>
        <begin position="181"/>
        <end position="199"/>
    </location>
</feature>
<sequence length="405" mass="45285">MNGALLEQTFDLGGRPPVTKWLRFAQPIEQCYTQETAERRVKELRIAILLGLFIYNIYNISSIWLVPDIVDLAWILRIGVITPSTLLLVWAIGRISLEWTERLVTIGVFNGYLVPVFLFWLSRDPASLFTYAELPLTIIFANLLLALRFANAVVFTGSAYVVTLLAIATKGGLGYDLSLTFVLQISTVCFFALFANFRYERMRCENYLRTLSARLEAEMAKSDGLKFRDQSRTDDLTGLPNRRQLTEVLRGALSQRRSTAVLMVDVDHFKLYNDALGHPAGDACLQRIADAFARIAAADESAFCARFGGEEFTFVLQDRSEFEAARFARSVQETIEALRMPHPARGDGLDVVTVSVGVTWGGRDLSRDLDEMLVAADRALYEAKRRGRNCFAFDEGGFVPSAASA</sequence>
<feature type="transmembrane region" description="Helical" evidence="3">
    <location>
        <begin position="72"/>
        <end position="91"/>
    </location>
</feature>
<dbReference type="AlphaFoldDB" id="A0A371X141"/>
<dbReference type="Gene3D" id="3.30.70.270">
    <property type="match status" value="1"/>
</dbReference>
<evidence type="ECO:0000256" key="2">
    <source>
        <dbReference type="ARBA" id="ARBA00034247"/>
    </source>
</evidence>
<gene>
    <name evidence="5" type="ORF">DYI37_13455</name>
</gene>
<reference evidence="5 6" key="1">
    <citation type="submission" date="2018-08" db="EMBL/GenBank/DDBJ databases">
        <title>Fulvimarina sp. 85, whole genome shotgun sequence.</title>
        <authorList>
            <person name="Tuo L."/>
        </authorList>
    </citation>
    <scope>NUCLEOTIDE SEQUENCE [LARGE SCALE GENOMIC DNA]</scope>
    <source>
        <strain evidence="5 6">85</strain>
    </source>
</reference>
<feature type="transmembrane region" description="Helical" evidence="3">
    <location>
        <begin position="103"/>
        <end position="122"/>
    </location>
</feature>
<feature type="domain" description="GGDEF" evidence="4">
    <location>
        <begin position="257"/>
        <end position="396"/>
    </location>
</feature>
<comment type="catalytic activity">
    <reaction evidence="2">
        <text>2 GTP = 3',3'-c-di-GMP + 2 diphosphate</text>
        <dbReference type="Rhea" id="RHEA:24898"/>
        <dbReference type="ChEBI" id="CHEBI:33019"/>
        <dbReference type="ChEBI" id="CHEBI:37565"/>
        <dbReference type="ChEBI" id="CHEBI:58805"/>
        <dbReference type="EC" id="2.7.7.65"/>
    </reaction>
</comment>
<evidence type="ECO:0000313" key="6">
    <source>
        <dbReference type="Proteomes" id="UP000264310"/>
    </source>
</evidence>
<dbReference type="EC" id="2.7.7.65" evidence="1"/>
<proteinExistence type="predicted"/>
<dbReference type="PROSITE" id="PS50887">
    <property type="entry name" value="GGDEF"/>
    <property type="match status" value="1"/>
</dbReference>
<feature type="transmembrane region" description="Helical" evidence="3">
    <location>
        <begin position="152"/>
        <end position="169"/>
    </location>
</feature>
<dbReference type="InterPro" id="IPR043128">
    <property type="entry name" value="Rev_trsase/Diguanyl_cyclase"/>
</dbReference>
<dbReference type="Proteomes" id="UP000264310">
    <property type="component" value="Unassembled WGS sequence"/>
</dbReference>
<accession>A0A371X141</accession>